<name>A0A7W9FRF7_BREVE</name>
<protein>
    <submittedName>
        <fullName evidence="2">Uncharacterized protein</fullName>
    </submittedName>
</protein>
<keyword evidence="1" id="KW-1133">Transmembrane helix</keyword>
<dbReference type="EMBL" id="JACHLJ010000001">
    <property type="protein sequence ID" value="MBB5770152.1"/>
    <property type="molecule type" value="Genomic_DNA"/>
</dbReference>
<evidence type="ECO:0000313" key="3">
    <source>
        <dbReference type="Proteomes" id="UP000556201"/>
    </source>
</evidence>
<keyword evidence="1" id="KW-0812">Transmembrane</keyword>
<keyword evidence="1" id="KW-0472">Membrane</keyword>
<dbReference type="Proteomes" id="UP000556201">
    <property type="component" value="Unassembled WGS sequence"/>
</dbReference>
<accession>A0A7W9FRF7</accession>
<gene>
    <name evidence="2" type="ORF">HNP47_000121</name>
</gene>
<reference evidence="2 3" key="1">
    <citation type="submission" date="2020-08" db="EMBL/GenBank/DDBJ databases">
        <title>Functional genomics of gut bacteria from endangered species of beetles.</title>
        <authorList>
            <person name="Carlos-Shanley C."/>
        </authorList>
    </citation>
    <scope>NUCLEOTIDE SEQUENCE [LARGE SCALE GENOMIC DNA]</scope>
    <source>
        <strain evidence="2 3">S00192</strain>
    </source>
</reference>
<feature type="transmembrane region" description="Helical" evidence="1">
    <location>
        <begin position="24"/>
        <end position="42"/>
    </location>
</feature>
<organism evidence="2 3">
    <name type="scientific">Brevundimonas vesicularis</name>
    <name type="common">Pseudomonas vesicularis</name>
    <dbReference type="NCBI Taxonomy" id="41276"/>
    <lineage>
        <taxon>Bacteria</taxon>
        <taxon>Pseudomonadati</taxon>
        <taxon>Pseudomonadota</taxon>
        <taxon>Alphaproteobacteria</taxon>
        <taxon>Caulobacterales</taxon>
        <taxon>Caulobacteraceae</taxon>
        <taxon>Brevundimonas</taxon>
    </lineage>
</organism>
<sequence length="227" mass="24747">MDQIAVDTLRATQAAAGHAQASAWAAWLAIAVNAIGLIFIYLQLRSNRDAVKAAAKGADAAAVAARMSLISERAWIEHHLDSMTVLLQDGVLEFTFRWNWRNIGKTPALRVLTRVHHVIDERTNLSDAAQLSESLRADASALFPGNQGFDEQPMVLGSNTPMPDKGWRIFAIITYSIPGDLQRCVTAAEYRLRRGAPVGSAGKLYPGQATEWHADLSQPPLSVVIHT</sequence>
<dbReference type="RefSeq" id="WP_184277527.1">
    <property type="nucleotide sequence ID" value="NZ_JACHLJ010000001.1"/>
</dbReference>
<proteinExistence type="predicted"/>
<dbReference type="AlphaFoldDB" id="A0A7W9FRF7"/>
<evidence type="ECO:0000256" key="1">
    <source>
        <dbReference type="SAM" id="Phobius"/>
    </source>
</evidence>
<comment type="caution">
    <text evidence="2">The sequence shown here is derived from an EMBL/GenBank/DDBJ whole genome shotgun (WGS) entry which is preliminary data.</text>
</comment>
<evidence type="ECO:0000313" key="2">
    <source>
        <dbReference type="EMBL" id="MBB5770152.1"/>
    </source>
</evidence>